<keyword evidence="3 6" id="KW-0963">Cytoplasm</keyword>
<comment type="subcellular location">
    <subcellularLocation>
        <location evidence="1 6">Cytoplasm</location>
        <location evidence="1 6">Cytosol</location>
    </subcellularLocation>
</comment>
<dbReference type="NCBIfam" id="TIGR00208">
    <property type="entry name" value="fliS"/>
    <property type="match status" value="1"/>
</dbReference>
<keyword evidence="7" id="KW-0969">Cilium</keyword>
<accession>A0A1G5C8Z6</accession>
<organism evidence="7 8">
    <name type="scientific">Butyrivibrio hungatei</name>
    <dbReference type="NCBI Taxonomy" id="185008"/>
    <lineage>
        <taxon>Bacteria</taxon>
        <taxon>Bacillati</taxon>
        <taxon>Bacillota</taxon>
        <taxon>Clostridia</taxon>
        <taxon>Lachnospirales</taxon>
        <taxon>Lachnospiraceae</taxon>
        <taxon>Butyrivibrio</taxon>
    </lineage>
</organism>
<dbReference type="Gene3D" id="1.20.120.340">
    <property type="entry name" value="Flagellar protein FliS"/>
    <property type="match status" value="1"/>
</dbReference>
<dbReference type="PANTHER" id="PTHR34773">
    <property type="entry name" value="FLAGELLAR SECRETION CHAPERONE FLIS"/>
    <property type="match status" value="1"/>
</dbReference>
<evidence type="ECO:0000313" key="7">
    <source>
        <dbReference type="EMBL" id="SCX98817.1"/>
    </source>
</evidence>
<dbReference type="Pfam" id="PF02561">
    <property type="entry name" value="FliS"/>
    <property type="match status" value="1"/>
</dbReference>
<dbReference type="CDD" id="cd16098">
    <property type="entry name" value="FliS"/>
    <property type="match status" value="1"/>
</dbReference>
<dbReference type="PANTHER" id="PTHR34773:SF1">
    <property type="entry name" value="FLAGELLAR SECRETION CHAPERONE FLIS"/>
    <property type="match status" value="1"/>
</dbReference>
<dbReference type="InterPro" id="IPR003713">
    <property type="entry name" value="FliS"/>
</dbReference>
<keyword evidence="7" id="KW-0282">Flagellum</keyword>
<reference evidence="8" key="1">
    <citation type="submission" date="2016-10" db="EMBL/GenBank/DDBJ databases">
        <authorList>
            <person name="Varghese N."/>
            <person name="Submissions S."/>
        </authorList>
    </citation>
    <scope>NUCLEOTIDE SEQUENCE [LARGE SCALE GENOMIC DNA]</scope>
    <source>
        <strain evidence="8">XBD2006</strain>
    </source>
</reference>
<keyword evidence="4 6" id="KW-1005">Bacterial flagellum biogenesis</keyword>
<gene>
    <name evidence="7" type="ORF">SAMN02910451_00980</name>
</gene>
<keyword evidence="7" id="KW-0966">Cell projection</keyword>
<comment type="similarity">
    <text evidence="2 6">Belongs to the FliS family.</text>
</comment>
<evidence type="ECO:0000313" key="8">
    <source>
        <dbReference type="Proteomes" id="UP000183047"/>
    </source>
</evidence>
<evidence type="ECO:0000256" key="5">
    <source>
        <dbReference type="ARBA" id="ARBA00023186"/>
    </source>
</evidence>
<dbReference type="AlphaFoldDB" id="A0A1G5C8Z6"/>
<dbReference type="InterPro" id="IPR036584">
    <property type="entry name" value="FliS_sf"/>
</dbReference>
<evidence type="ECO:0000256" key="4">
    <source>
        <dbReference type="ARBA" id="ARBA00022795"/>
    </source>
</evidence>
<dbReference type="GO" id="GO:0005829">
    <property type="term" value="C:cytosol"/>
    <property type="evidence" value="ECO:0007669"/>
    <property type="project" value="UniProtKB-SubCell"/>
</dbReference>
<dbReference type="STRING" id="185008.bhn_I2326"/>
<evidence type="ECO:0000256" key="3">
    <source>
        <dbReference type="ARBA" id="ARBA00022490"/>
    </source>
</evidence>
<name>A0A1G5C8Z6_9FIRM</name>
<dbReference type="GO" id="GO:0071973">
    <property type="term" value="P:bacterial-type flagellum-dependent cell motility"/>
    <property type="evidence" value="ECO:0007669"/>
    <property type="project" value="TreeGrafter"/>
</dbReference>
<dbReference type="EMBL" id="FMUR01000006">
    <property type="protein sequence ID" value="SCX98817.1"/>
    <property type="molecule type" value="Genomic_DNA"/>
</dbReference>
<evidence type="ECO:0000256" key="2">
    <source>
        <dbReference type="ARBA" id="ARBA00008787"/>
    </source>
</evidence>
<evidence type="ECO:0000256" key="1">
    <source>
        <dbReference type="ARBA" id="ARBA00004514"/>
    </source>
</evidence>
<dbReference type="GO" id="GO:0044780">
    <property type="term" value="P:bacterial-type flagellum assembly"/>
    <property type="evidence" value="ECO:0007669"/>
    <property type="project" value="InterPro"/>
</dbReference>
<protein>
    <recommendedName>
        <fullName evidence="6">Flagellar secretion chaperone FliS</fullName>
    </recommendedName>
</protein>
<evidence type="ECO:0000256" key="6">
    <source>
        <dbReference type="PIRNR" id="PIRNR039090"/>
    </source>
</evidence>
<keyword evidence="5" id="KW-0143">Chaperone</keyword>
<dbReference type="RefSeq" id="WP_242871814.1">
    <property type="nucleotide sequence ID" value="NZ_FMUR01000006.1"/>
</dbReference>
<dbReference type="Proteomes" id="UP000183047">
    <property type="component" value="Unassembled WGS sequence"/>
</dbReference>
<dbReference type="SUPFAM" id="SSF101116">
    <property type="entry name" value="Flagellar export chaperone FliS"/>
    <property type="match status" value="1"/>
</dbReference>
<dbReference type="PIRSF" id="PIRSF039090">
    <property type="entry name" value="Flis"/>
    <property type="match status" value="1"/>
</dbReference>
<proteinExistence type="inferred from homology"/>
<keyword evidence="8" id="KW-1185">Reference proteome</keyword>
<sequence>MPVMTTQQKAYAQYKNNKVMGASGPELTLMLYDGAIKFLNIADYAIENNDVPKAHENIMKTERIIDYLRSTLDMKYAVAQDFENMYSYIGRRLVEANISKDREIVAEVNKHMHAIRDNWVEVMKANNIAVKEA</sequence>